<evidence type="ECO:0000256" key="4">
    <source>
        <dbReference type="ARBA" id="ARBA00022980"/>
    </source>
</evidence>
<evidence type="ECO:0000256" key="2">
    <source>
        <dbReference type="ARBA" id="ARBA00022730"/>
    </source>
</evidence>
<dbReference type="Gene3D" id="3.30.300.20">
    <property type="match status" value="1"/>
</dbReference>
<proteinExistence type="inferred from homology"/>
<comment type="subunit">
    <text evidence="8">Part of the 30S ribosomal subunit. Forms a tight complex with proteins S10 and S14.</text>
</comment>
<evidence type="ECO:0000313" key="12">
    <source>
        <dbReference type="Proteomes" id="UP000233414"/>
    </source>
</evidence>
<protein>
    <recommendedName>
        <fullName evidence="7 8">Small ribosomal subunit protein uS3</fullName>
    </recommendedName>
</protein>
<dbReference type="NCBIfam" id="TIGR01009">
    <property type="entry name" value="rpsC_bact"/>
    <property type="match status" value="1"/>
</dbReference>
<dbReference type="InterPro" id="IPR001351">
    <property type="entry name" value="Ribosomal_uS3_C"/>
</dbReference>
<dbReference type="CDD" id="cd02412">
    <property type="entry name" value="KH-II_30S_S3"/>
    <property type="match status" value="1"/>
</dbReference>
<evidence type="ECO:0000256" key="3">
    <source>
        <dbReference type="ARBA" id="ARBA00022884"/>
    </source>
</evidence>
<dbReference type="GO" id="GO:0003735">
    <property type="term" value="F:structural constituent of ribosome"/>
    <property type="evidence" value="ECO:0007669"/>
    <property type="project" value="InterPro"/>
</dbReference>
<dbReference type="PROSITE" id="PS00548">
    <property type="entry name" value="RIBOSOMAL_S3"/>
    <property type="match status" value="1"/>
</dbReference>
<sequence>MGHKVNPKIFRIQTIYTWSSKWFSFKKKYRDNLREDILIKEELYEKLKKAGIDKVEIERFGDEIRVLAYVAKPGLIIGRKGEGIEEIKKQIQKKILKDEKKNLKINILEVREFSLSANIIAQSIVSDLEKRIPFRRTMKQTILRVKKAGSKGIKLVLSGRLNGAEIARAEKLTDGKLPLHTLRADIDYAQETARTTYGAIGVKVWIYKGEIFNNQTIKNE</sequence>
<evidence type="ECO:0000256" key="1">
    <source>
        <dbReference type="ARBA" id="ARBA00010761"/>
    </source>
</evidence>
<dbReference type="GO" id="GO:0019843">
    <property type="term" value="F:rRNA binding"/>
    <property type="evidence" value="ECO:0007669"/>
    <property type="project" value="UniProtKB-UniRule"/>
</dbReference>
<comment type="caution">
    <text evidence="11">The sequence shown here is derived from an EMBL/GenBank/DDBJ whole genome shotgun (WGS) entry which is preliminary data.</text>
</comment>
<keyword evidence="5 8" id="KW-0687">Ribonucleoprotein</keyword>
<evidence type="ECO:0000259" key="10">
    <source>
        <dbReference type="PROSITE" id="PS50823"/>
    </source>
</evidence>
<dbReference type="GO" id="GO:0006412">
    <property type="term" value="P:translation"/>
    <property type="evidence" value="ECO:0007669"/>
    <property type="project" value="UniProtKB-UniRule"/>
</dbReference>
<dbReference type="AlphaFoldDB" id="A0A2N1UNF2"/>
<dbReference type="Pfam" id="PF07650">
    <property type="entry name" value="KH_2"/>
    <property type="match status" value="1"/>
</dbReference>
<dbReference type="InterPro" id="IPR004087">
    <property type="entry name" value="KH_dom"/>
</dbReference>
<accession>A0A2N1UNF2</accession>
<organism evidence="11 12">
    <name type="scientific">Candidatus Kuenenbacteria bacterium HGW-Kuenenbacteria-1</name>
    <dbReference type="NCBI Taxonomy" id="2013812"/>
    <lineage>
        <taxon>Bacteria</taxon>
        <taxon>Candidatus Kueneniibacteriota</taxon>
    </lineage>
</organism>
<dbReference type="PANTHER" id="PTHR11760:SF19">
    <property type="entry name" value="SMALL RIBOSOMAL SUBUNIT PROTEIN US3C"/>
    <property type="match status" value="1"/>
</dbReference>
<dbReference type="Pfam" id="PF00189">
    <property type="entry name" value="Ribosomal_S3_C"/>
    <property type="match status" value="1"/>
</dbReference>
<name>A0A2N1UNF2_9BACT</name>
<dbReference type="PANTHER" id="PTHR11760">
    <property type="entry name" value="30S/40S RIBOSOMAL PROTEIN S3"/>
    <property type="match status" value="1"/>
</dbReference>
<dbReference type="InterPro" id="IPR009019">
    <property type="entry name" value="KH_sf_prok-type"/>
</dbReference>
<dbReference type="GO" id="GO:0003729">
    <property type="term" value="F:mRNA binding"/>
    <property type="evidence" value="ECO:0007669"/>
    <property type="project" value="UniProtKB-UniRule"/>
</dbReference>
<dbReference type="FunFam" id="3.30.300.20:FF:000001">
    <property type="entry name" value="30S ribosomal protein S3"/>
    <property type="match status" value="1"/>
</dbReference>
<comment type="function">
    <text evidence="6 8">Binds the lower part of the 30S subunit head. Binds mRNA in the 70S ribosome, positioning it for translation.</text>
</comment>
<dbReference type="SMART" id="SM00322">
    <property type="entry name" value="KH"/>
    <property type="match status" value="1"/>
</dbReference>
<keyword evidence="3 8" id="KW-0694">RNA-binding</keyword>
<dbReference type="InterPro" id="IPR005704">
    <property type="entry name" value="Ribosomal_uS3_bac-typ"/>
</dbReference>
<evidence type="ECO:0000256" key="5">
    <source>
        <dbReference type="ARBA" id="ARBA00023274"/>
    </source>
</evidence>
<dbReference type="InterPro" id="IPR018280">
    <property type="entry name" value="Ribosomal_uS3_CS"/>
</dbReference>
<dbReference type="PROSITE" id="PS50823">
    <property type="entry name" value="KH_TYPE_2"/>
    <property type="match status" value="1"/>
</dbReference>
<dbReference type="InterPro" id="IPR057258">
    <property type="entry name" value="Ribosomal_uS3"/>
</dbReference>
<feature type="domain" description="KH type-2" evidence="10">
    <location>
        <begin position="39"/>
        <end position="111"/>
    </location>
</feature>
<dbReference type="GO" id="GO:0022627">
    <property type="term" value="C:cytosolic small ribosomal subunit"/>
    <property type="evidence" value="ECO:0007669"/>
    <property type="project" value="TreeGrafter"/>
</dbReference>
<evidence type="ECO:0000256" key="9">
    <source>
        <dbReference type="RuleBase" id="RU003624"/>
    </source>
</evidence>
<reference evidence="11 12" key="1">
    <citation type="journal article" date="2017" name="ISME J.">
        <title>Potential for microbial H2 and metal transformations associated with novel bacteria and archaea in deep terrestrial subsurface sediments.</title>
        <authorList>
            <person name="Hernsdorf A.W."/>
            <person name="Amano Y."/>
            <person name="Miyakawa K."/>
            <person name="Ise K."/>
            <person name="Suzuki Y."/>
            <person name="Anantharaman K."/>
            <person name="Probst A."/>
            <person name="Burstein D."/>
            <person name="Thomas B.C."/>
            <person name="Banfield J.F."/>
        </authorList>
    </citation>
    <scope>NUCLEOTIDE SEQUENCE [LARGE SCALE GENOMIC DNA]</scope>
    <source>
        <strain evidence="11">HGW-Kuenenbacteria-1</strain>
    </source>
</reference>
<dbReference type="InterPro" id="IPR036419">
    <property type="entry name" value="Ribosomal_S3_C_sf"/>
</dbReference>
<evidence type="ECO:0000313" key="11">
    <source>
        <dbReference type="EMBL" id="PKL72362.1"/>
    </source>
</evidence>
<dbReference type="InterPro" id="IPR015946">
    <property type="entry name" value="KH_dom-like_a/b"/>
</dbReference>
<evidence type="ECO:0000256" key="7">
    <source>
        <dbReference type="ARBA" id="ARBA00035257"/>
    </source>
</evidence>
<dbReference type="SUPFAM" id="SSF54821">
    <property type="entry name" value="Ribosomal protein S3 C-terminal domain"/>
    <property type="match status" value="1"/>
</dbReference>
<keyword evidence="4 8" id="KW-0689">Ribosomal protein</keyword>
<dbReference type="HAMAP" id="MF_01309_B">
    <property type="entry name" value="Ribosomal_uS3_B"/>
    <property type="match status" value="1"/>
</dbReference>
<dbReference type="EMBL" id="PGYQ01000006">
    <property type="protein sequence ID" value="PKL72362.1"/>
    <property type="molecule type" value="Genomic_DNA"/>
</dbReference>
<comment type="similarity">
    <text evidence="1 8 9">Belongs to the universal ribosomal protein uS3 family.</text>
</comment>
<keyword evidence="2 8" id="KW-0699">rRNA-binding</keyword>
<dbReference type="SUPFAM" id="SSF54814">
    <property type="entry name" value="Prokaryotic type KH domain (KH-domain type II)"/>
    <property type="match status" value="1"/>
</dbReference>
<evidence type="ECO:0000256" key="6">
    <source>
        <dbReference type="ARBA" id="ARBA00024998"/>
    </source>
</evidence>
<gene>
    <name evidence="8" type="primary">rpsC</name>
    <name evidence="11" type="ORF">CVV26_01700</name>
</gene>
<evidence type="ECO:0000256" key="8">
    <source>
        <dbReference type="HAMAP-Rule" id="MF_01309"/>
    </source>
</evidence>
<dbReference type="InterPro" id="IPR004044">
    <property type="entry name" value="KH_dom_type_2"/>
</dbReference>
<dbReference type="Proteomes" id="UP000233414">
    <property type="component" value="Unassembled WGS sequence"/>
</dbReference>
<dbReference type="Gene3D" id="3.30.1140.32">
    <property type="entry name" value="Ribosomal protein S3, C-terminal domain"/>
    <property type="match status" value="1"/>
</dbReference>